<keyword evidence="2" id="KW-1185">Reference proteome</keyword>
<sequence length="88" mass="9750">MVTCQPRLISASASTRRQMGPSRNIFRWAALMLLTDQAGEIASPIGNAEWGATIRRQVPRRDSSPIASRVVFEFSIHIKLGIHTTSVM</sequence>
<dbReference type="Proteomes" id="UP000015524">
    <property type="component" value="Unassembled WGS sequence"/>
</dbReference>
<protein>
    <submittedName>
        <fullName evidence="1">Uncharacterized protein</fullName>
    </submittedName>
</protein>
<dbReference type="EMBL" id="ATIB01000082">
    <property type="protein sequence ID" value="EQA98339.1"/>
    <property type="molecule type" value="Genomic_DNA"/>
</dbReference>
<name>T0HG33_9SPHN</name>
<evidence type="ECO:0000313" key="2">
    <source>
        <dbReference type="Proteomes" id="UP000015524"/>
    </source>
</evidence>
<reference evidence="1 2" key="1">
    <citation type="journal article" date="2013" name="Genome Announc.">
        <title>Draft Genome Sequence of a Hexachlorocyclohexane-Degrading Bacterium, Sphingobium baderi Strain LL03T.</title>
        <authorList>
            <person name="Kaur J."/>
            <person name="Verma H."/>
            <person name="Tripathi C."/>
            <person name="Khurana J.P."/>
            <person name="Lal R."/>
        </authorList>
    </citation>
    <scope>NUCLEOTIDE SEQUENCE [LARGE SCALE GENOMIC DNA]</scope>
    <source>
        <strain evidence="1 2">LL03</strain>
    </source>
</reference>
<proteinExistence type="predicted"/>
<gene>
    <name evidence="1" type="ORF">L485_18240</name>
</gene>
<dbReference type="AlphaFoldDB" id="T0HG33"/>
<accession>T0HG33</accession>
<comment type="caution">
    <text evidence="1">The sequence shown here is derived from an EMBL/GenBank/DDBJ whole genome shotgun (WGS) entry which is preliminary data.</text>
</comment>
<evidence type="ECO:0000313" key="1">
    <source>
        <dbReference type="EMBL" id="EQA98339.1"/>
    </source>
</evidence>
<organism evidence="1 2">
    <name type="scientific">Sphingobium baderi LL03</name>
    <dbReference type="NCBI Taxonomy" id="1114964"/>
    <lineage>
        <taxon>Bacteria</taxon>
        <taxon>Pseudomonadati</taxon>
        <taxon>Pseudomonadota</taxon>
        <taxon>Alphaproteobacteria</taxon>
        <taxon>Sphingomonadales</taxon>
        <taxon>Sphingomonadaceae</taxon>
        <taxon>Sphingobium</taxon>
    </lineage>
</organism>